<evidence type="ECO:0000256" key="6">
    <source>
        <dbReference type="ARBA" id="ARBA00004394"/>
    </source>
</evidence>
<evidence type="ECO:0000256" key="27">
    <source>
        <dbReference type="ARBA" id="ARBA00023163"/>
    </source>
</evidence>
<dbReference type="Pfam" id="PF02758">
    <property type="entry name" value="PYRIN"/>
    <property type="match status" value="1"/>
</dbReference>
<dbReference type="InterPro" id="IPR029495">
    <property type="entry name" value="NACHT-assoc"/>
</dbReference>
<keyword evidence="12" id="KW-0597">Phosphoprotein</keyword>
<evidence type="ECO:0000256" key="26">
    <source>
        <dbReference type="ARBA" id="ARBA00023159"/>
    </source>
</evidence>
<dbReference type="Gene3D" id="3.40.50.300">
    <property type="entry name" value="P-loop containing nucleotide triphosphate hydrolases"/>
    <property type="match status" value="1"/>
</dbReference>
<evidence type="ECO:0000256" key="4">
    <source>
        <dbReference type="ARBA" id="ARBA00004240"/>
    </source>
</evidence>
<evidence type="ECO:0000256" key="3">
    <source>
        <dbReference type="ARBA" id="ARBA00004173"/>
    </source>
</evidence>
<keyword evidence="31" id="KW-0539">Nucleus</keyword>
<dbReference type="InterPro" id="IPR001611">
    <property type="entry name" value="Leu-rich_rpt"/>
</dbReference>
<dbReference type="GO" id="GO:0016787">
    <property type="term" value="F:hydrolase activity"/>
    <property type="evidence" value="ECO:0007669"/>
    <property type="project" value="UniProtKB-KW"/>
</dbReference>
<keyword evidence="29" id="KW-0206">Cytoskeleton</keyword>
<evidence type="ECO:0000256" key="33">
    <source>
        <dbReference type="ARBA" id="ARBA00040040"/>
    </source>
</evidence>
<keyword evidence="20" id="KW-0391">Immunity</keyword>
<keyword evidence="28" id="KW-0395">Inflammatory response</keyword>
<dbReference type="SMART" id="SM01288">
    <property type="entry name" value="FISNA"/>
    <property type="match status" value="1"/>
</dbReference>
<keyword evidence="21" id="KW-0805">Transcription regulation</keyword>
<keyword evidence="18" id="KW-0067">ATP-binding</keyword>
<comment type="catalytic activity">
    <reaction evidence="35">
        <text>ATP + H2O = ADP + phosphate + H(+)</text>
        <dbReference type="Rhea" id="RHEA:13065"/>
        <dbReference type="ChEBI" id="CHEBI:15377"/>
        <dbReference type="ChEBI" id="CHEBI:15378"/>
        <dbReference type="ChEBI" id="CHEBI:30616"/>
        <dbReference type="ChEBI" id="CHEBI:43474"/>
        <dbReference type="ChEBI" id="CHEBI:456216"/>
    </reaction>
    <physiologicalReaction direction="left-to-right" evidence="35">
        <dbReference type="Rhea" id="RHEA:13066"/>
    </physiologicalReaction>
</comment>
<dbReference type="GO" id="GO:0005524">
    <property type="term" value="F:ATP binding"/>
    <property type="evidence" value="ECO:0007669"/>
    <property type="project" value="UniProtKB-KW"/>
</dbReference>
<comment type="function">
    <text evidence="34">Independently of inflammasome activation, regulates the differentiation of T helper 2 (Th2) cells and has a role in Th2 cell-dependent asthma and tumor growth. During Th2 differentiation, required for optimal IRF4 binding to IL4 promoter and for IRF4-dependent IL4 transcription. Binds to the consensus DNA sequence 5'-GRRGGNRGAG-3'. May also participate in the transcription of IL5, IL13, GATA3, CCR3, CCR4 and MAF.</text>
</comment>
<dbReference type="InterPro" id="IPR011029">
    <property type="entry name" value="DEATH-like_dom_sf"/>
</dbReference>
<dbReference type="SMART" id="SM00368">
    <property type="entry name" value="LRR_RI"/>
    <property type="match status" value="12"/>
</dbReference>
<dbReference type="InterPro" id="IPR041075">
    <property type="entry name" value="NOD1/2_WH"/>
</dbReference>
<dbReference type="PROSITE" id="PS50837">
    <property type="entry name" value="NACHT"/>
    <property type="match status" value="1"/>
</dbReference>
<dbReference type="InterPro" id="IPR050637">
    <property type="entry name" value="NLRP_innate_immun_reg"/>
</dbReference>
<evidence type="ECO:0000313" key="39">
    <source>
        <dbReference type="Proteomes" id="UP001066276"/>
    </source>
</evidence>
<evidence type="ECO:0000313" key="38">
    <source>
        <dbReference type="EMBL" id="KAJ1159364.1"/>
    </source>
</evidence>
<dbReference type="PANTHER" id="PTHR45690:SF19">
    <property type="entry name" value="NACHT, LRR AND PYD DOMAINS-CONTAINING PROTEIN 3"/>
    <property type="match status" value="1"/>
</dbReference>
<dbReference type="Proteomes" id="UP001066276">
    <property type="component" value="Chromosome 5"/>
</dbReference>
<dbReference type="PANTHER" id="PTHR45690">
    <property type="entry name" value="NACHT, LRR AND PYD DOMAINS-CONTAINING PROTEIN 12"/>
    <property type="match status" value="1"/>
</dbReference>
<dbReference type="GO" id="GO:0045087">
    <property type="term" value="P:innate immune response"/>
    <property type="evidence" value="ECO:0007669"/>
    <property type="project" value="UniProtKB-KW"/>
</dbReference>
<dbReference type="InterPro" id="IPR041267">
    <property type="entry name" value="NLRP_HD2"/>
</dbReference>
<evidence type="ECO:0000256" key="32">
    <source>
        <dbReference type="ARBA" id="ARBA00023288"/>
    </source>
</evidence>
<comment type="caution">
    <text evidence="38">The sequence shown here is derived from an EMBL/GenBank/DDBJ whole genome shotgun (WGS) entry which is preliminary data.</text>
</comment>
<evidence type="ECO:0000259" key="37">
    <source>
        <dbReference type="PROSITE" id="PS50837"/>
    </source>
</evidence>
<evidence type="ECO:0000256" key="8">
    <source>
        <dbReference type="ARBA" id="ARBA00008665"/>
    </source>
</evidence>
<dbReference type="Pfam" id="PF17776">
    <property type="entry name" value="NLRC4_HD2"/>
    <property type="match status" value="1"/>
</dbReference>
<protein>
    <recommendedName>
        <fullName evidence="33">NACHT, LRR and PYD domains-containing protein 3</fullName>
    </recommendedName>
</protein>
<keyword evidence="25" id="KW-0564">Palmitate</keyword>
<dbReference type="GO" id="GO:0005576">
    <property type="term" value="C:extracellular region"/>
    <property type="evidence" value="ECO:0007669"/>
    <property type="project" value="UniProtKB-SubCell"/>
</dbReference>
<evidence type="ECO:0000256" key="22">
    <source>
        <dbReference type="ARBA" id="ARBA00023034"/>
    </source>
</evidence>
<dbReference type="SUPFAM" id="SSF47986">
    <property type="entry name" value="DEATH domain"/>
    <property type="match status" value="1"/>
</dbReference>
<dbReference type="Pfam" id="PF14484">
    <property type="entry name" value="FISNA"/>
    <property type="match status" value="1"/>
</dbReference>
<dbReference type="InterPro" id="IPR004020">
    <property type="entry name" value="DAPIN"/>
</dbReference>
<dbReference type="CDD" id="cd08321">
    <property type="entry name" value="Pyrin_ASC-like"/>
    <property type="match status" value="1"/>
</dbReference>
<keyword evidence="39" id="KW-1185">Reference proteome</keyword>
<evidence type="ECO:0000256" key="16">
    <source>
        <dbReference type="ARBA" id="ARBA00022801"/>
    </source>
</evidence>
<dbReference type="GO" id="GO:0006954">
    <property type="term" value="P:inflammatory response"/>
    <property type="evidence" value="ECO:0007669"/>
    <property type="project" value="UniProtKB-KW"/>
</dbReference>
<evidence type="ECO:0000256" key="19">
    <source>
        <dbReference type="ARBA" id="ARBA00022843"/>
    </source>
</evidence>
<keyword evidence="10" id="KW-1017">Isopeptide bond</keyword>
<dbReference type="GO" id="GO:0000139">
    <property type="term" value="C:Golgi membrane"/>
    <property type="evidence" value="ECO:0007669"/>
    <property type="project" value="UniProtKB-SubCell"/>
</dbReference>
<evidence type="ECO:0000256" key="13">
    <source>
        <dbReference type="ARBA" id="ARBA00022588"/>
    </source>
</evidence>
<dbReference type="GO" id="GO:0005783">
    <property type="term" value="C:endoplasmic reticulum"/>
    <property type="evidence" value="ECO:0007669"/>
    <property type="project" value="UniProtKB-SubCell"/>
</dbReference>
<feature type="domain" description="Pyrin" evidence="36">
    <location>
        <begin position="1"/>
        <end position="94"/>
    </location>
</feature>
<organism evidence="38 39">
    <name type="scientific">Pleurodeles waltl</name>
    <name type="common">Iberian ribbed newt</name>
    <dbReference type="NCBI Taxonomy" id="8319"/>
    <lineage>
        <taxon>Eukaryota</taxon>
        <taxon>Metazoa</taxon>
        <taxon>Chordata</taxon>
        <taxon>Craniata</taxon>
        <taxon>Vertebrata</taxon>
        <taxon>Euteleostomi</taxon>
        <taxon>Amphibia</taxon>
        <taxon>Batrachia</taxon>
        <taxon>Caudata</taxon>
        <taxon>Salamandroidea</taxon>
        <taxon>Salamandridae</taxon>
        <taxon>Pleurodelinae</taxon>
        <taxon>Pleurodeles</taxon>
    </lineage>
</organism>
<keyword evidence="27" id="KW-0804">Transcription</keyword>
<feature type="domain" description="NACHT" evidence="37">
    <location>
        <begin position="199"/>
        <end position="517"/>
    </location>
</feature>
<accession>A0AAV7S735</accession>
<dbReference type="Gene3D" id="3.80.10.10">
    <property type="entry name" value="Ribonuclease Inhibitor"/>
    <property type="match status" value="1"/>
</dbReference>
<evidence type="ECO:0000256" key="10">
    <source>
        <dbReference type="ARBA" id="ARBA00022499"/>
    </source>
</evidence>
<evidence type="ECO:0000256" key="29">
    <source>
        <dbReference type="ARBA" id="ARBA00023212"/>
    </source>
</evidence>
<dbReference type="InterPro" id="IPR027417">
    <property type="entry name" value="P-loop_NTPase"/>
</dbReference>
<dbReference type="GO" id="GO:0005815">
    <property type="term" value="C:microtubule organizing center"/>
    <property type="evidence" value="ECO:0007669"/>
    <property type="project" value="UniProtKB-SubCell"/>
</dbReference>
<evidence type="ECO:0000256" key="35">
    <source>
        <dbReference type="ARBA" id="ARBA00048778"/>
    </source>
</evidence>
<evidence type="ECO:0000256" key="25">
    <source>
        <dbReference type="ARBA" id="ARBA00023139"/>
    </source>
</evidence>
<comment type="subcellular location">
    <subcellularLocation>
        <location evidence="5">Cytoplasm</location>
        <location evidence="5">Cytoskeleton</location>
        <location evidence="5">Microtubule organizing center</location>
    </subcellularLocation>
    <subcellularLocation>
        <location evidence="4">Endoplasmic reticulum</location>
    </subcellularLocation>
    <subcellularLocation>
        <location evidence="6">Golgi apparatus membrane</location>
    </subcellularLocation>
    <subcellularLocation>
        <location evidence="1">Inflammasome</location>
    </subcellularLocation>
    <subcellularLocation>
        <location evidence="3">Mitochondrion</location>
    </subcellularLocation>
    <subcellularLocation>
        <location evidence="2">Nucleus</location>
    </subcellularLocation>
    <subcellularLocation>
        <location evidence="7">Secreted</location>
    </subcellularLocation>
</comment>
<keyword evidence="32" id="KW-0449">Lipoprotein</keyword>
<evidence type="ECO:0000256" key="18">
    <source>
        <dbReference type="ARBA" id="ARBA00022840"/>
    </source>
</evidence>
<evidence type="ECO:0000256" key="24">
    <source>
        <dbReference type="ARBA" id="ARBA00023136"/>
    </source>
</evidence>
<dbReference type="GO" id="GO:0005739">
    <property type="term" value="C:mitochondrion"/>
    <property type="evidence" value="ECO:0007669"/>
    <property type="project" value="UniProtKB-SubCell"/>
</dbReference>
<name>A0AAV7S735_PLEWA</name>
<keyword evidence="23" id="KW-0496">Mitochondrion</keyword>
<keyword evidence="22" id="KW-0333">Golgi apparatus</keyword>
<evidence type="ECO:0000259" key="36">
    <source>
        <dbReference type="PROSITE" id="PS50824"/>
    </source>
</evidence>
<evidence type="ECO:0000256" key="17">
    <source>
        <dbReference type="ARBA" id="ARBA00022824"/>
    </source>
</evidence>
<evidence type="ECO:0000256" key="20">
    <source>
        <dbReference type="ARBA" id="ARBA00022859"/>
    </source>
</evidence>
<evidence type="ECO:0000256" key="30">
    <source>
        <dbReference type="ARBA" id="ARBA00023233"/>
    </source>
</evidence>
<dbReference type="InterPro" id="IPR032675">
    <property type="entry name" value="LRR_dom_sf"/>
</dbReference>
<evidence type="ECO:0000256" key="14">
    <source>
        <dbReference type="ARBA" id="ARBA00022737"/>
    </source>
</evidence>
<proteinExistence type="inferred from homology"/>
<evidence type="ECO:0000256" key="11">
    <source>
        <dbReference type="ARBA" id="ARBA00022525"/>
    </source>
</evidence>
<dbReference type="CDD" id="cd00116">
    <property type="entry name" value="LRR_RI"/>
    <property type="match status" value="1"/>
</dbReference>
<keyword evidence="19" id="KW-0832">Ubl conjugation</keyword>
<evidence type="ECO:0000256" key="34">
    <source>
        <dbReference type="ARBA" id="ARBA00045987"/>
    </source>
</evidence>
<evidence type="ECO:0000256" key="2">
    <source>
        <dbReference type="ARBA" id="ARBA00004123"/>
    </source>
</evidence>
<evidence type="ECO:0000256" key="1">
    <source>
        <dbReference type="ARBA" id="ARBA00004110"/>
    </source>
</evidence>
<dbReference type="PROSITE" id="PS50824">
    <property type="entry name" value="DAPIN"/>
    <property type="match status" value="1"/>
</dbReference>
<keyword evidence="15" id="KW-0547">Nucleotide-binding</keyword>
<evidence type="ECO:0000256" key="12">
    <source>
        <dbReference type="ARBA" id="ARBA00022553"/>
    </source>
</evidence>
<keyword evidence="16" id="KW-0378">Hydrolase</keyword>
<keyword evidence="9" id="KW-0963">Cytoplasm</keyword>
<evidence type="ECO:0000256" key="21">
    <source>
        <dbReference type="ARBA" id="ARBA00023015"/>
    </source>
</evidence>
<dbReference type="GO" id="GO:0061702">
    <property type="term" value="C:canonical inflammasome complex"/>
    <property type="evidence" value="ECO:0007669"/>
    <property type="project" value="UniProtKB-SubCell"/>
</dbReference>
<evidence type="ECO:0000256" key="5">
    <source>
        <dbReference type="ARBA" id="ARBA00004267"/>
    </source>
</evidence>
<sequence>MGNRGSKCSDILLYALEDLSHADFKRFKDKLSDIDFKGRKNIARGKLEKADQIDTKNLLVKFYGMDSAIDVTIEVFTKVSLMEPAARLREERQRVLDPRISQAVPGATSDYRRIYMKHIAERYRMIKDRNARVGETVPLEKRYTKLLIVQKYRYEEERQHEIMSYGKKHTDILDSLALSTHYTDLDALFASAEDGRRPRTIVLQGPAGIGKTMTAQKIMLDWALGELYQELFDYVFYLSCREINRVKSHKSAVDVIAASFPDRTLPMSALLVDPNKILFIIDGFDELKFSLDLKEDQHCSDPFQKNPVEVTLSNLLRRNILSGCSMIITTRPTAVAWLMQCIKAHLCAEIIGFTEEDRKSYFKGFFDNDENASRALAVVKDNDILYTMCFLPIVCWIVCTVMKQQMERGQDIKNSSKTTTSVYLFFLSTLLRDHCGSSVQTMQRCLKKLCSLALSGIFKQRILFDEEDLKQYGLEVSDIQSLFLNQTIFQQDIDVYTAYSFIHLSFQEFFAAMFYILDVDVGTASCPLNPQTDVNHLLRVYSQYTNGHFMLTVRFLFGLMSRNQTRHVEKDLGCKISQSVKADLMAWLQKLKGDSLVLDLFHCLHEVQDEDIVSNTMNNIQNITVANFYPRGVHYMDYKVVSFCLSCSQGDKTLNVSNVHFGPEIQEIMKPGVMKCSTFSLCWCVTTDKVDLLDSPSSEYGIGHSRPSFADYFSAGESNLSLLCEALRDRRCHLKKLRIKNCRLSDLCCQDLALVLAAQTSLKELDLSQNSLQVRRLAWLVEGLARPTQELQKLTLEGCSLCPDCCKELSVLLAHPSLRELNICENPMGDSGIGWICTTLKHPNCKLQTLLLKNCQLTSDACSSLSSVLPLMWTLTELDLSCNTLGDSGMSRLCPYLMHPKCKLQTLRVQTCDLTVACCKDLASVISSSCYLQTLDLIHNSLQDRGIILLCDGLKSPTSKLNKLKLIRCDFTHLCCAHLARALRTNLSLAELDLSGNNIGDEGMKAFCRELKDGDSRLQGLNIRCCEITGACCEDLAAFLHVNRSLLDLNLDSNELDDAGVYKLCDILKQPDNQVQKIEFEMLSFSSSVLDELKRARPELEIVEHYP</sequence>
<dbReference type="Pfam" id="PF05729">
    <property type="entry name" value="NACHT"/>
    <property type="match status" value="1"/>
</dbReference>
<dbReference type="InterPro" id="IPR007111">
    <property type="entry name" value="NACHT_NTPase"/>
</dbReference>
<keyword evidence="24" id="KW-0472">Membrane</keyword>
<dbReference type="SMART" id="SM01289">
    <property type="entry name" value="PYRIN"/>
    <property type="match status" value="1"/>
</dbReference>
<dbReference type="Pfam" id="PF17779">
    <property type="entry name" value="WHD_NOD2"/>
    <property type="match status" value="1"/>
</dbReference>
<dbReference type="GO" id="GO:0005634">
    <property type="term" value="C:nucleus"/>
    <property type="evidence" value="ECO:0007669"/>
    <property type="project" value="UniProtKB-SubCell"/>
</dbReference>
<keyword evidence="30" id="KW-1271">Inflammasome</keyword>
<evidence type="ECO:0000256" key="7">
    <source>
        <dbReference type="ARBA" id="ARBA00004613"/>
    </source>
</evidence>
<dbReference type="EMBL" id="JANPWB010000009">
    <property type="protein sequence ID" value="KAJ1159364.1"/>
    <property type="molecule type" value="Genomic_DNA"/>
</dbReference>
<evidence type="ECO:0000256" key="31">
    <source>
        <dbReference type="ARBA" id="ARBA00023242"/>
    </source>
</evidence>
<evidence type="ECO:0000256" key="15">
    <source>
        <dbReference type="ARBA" id="ARBA00022741"/>
    </source>
</evidence>
<gene>
    <name evidence="38" type="ORF">NDU88_012031</name>
</gene>
<keyword evidence="26" id="KW-0010">Activator</keyword>
<dbReference type="AlphaFoldDB" id="A0AAV7S735"/>
<dbReference type="SUPFAM" id="SSF52540">
    <property type="entry name" value="P-loop containing nucleoside triphosphate hydrolases"/>
    <property type="match status" value="1"/>
</dbReference>
<keyword evidence="17" id="KW-0256">Endoplasmic reticulum</keyword>
<reference evidence="38" key="1">
    <citation type="journal article" date="2022" name="bioRxiv">
        <title>Sequencing and chromosome-scale assembly of the giantPleurodeles waltlgenome.</title>
        <authorList>
            <person name="Brown T."/>
            <person name="Elewa A."/>
            <person name="Iarovenko S."/>
            <person name="Subramanian E."/>
            <person name="Araus A.J."/>
            <person name="Petzold A."/>
            <person name="Susuki M."/>
            <person name="Suzuki K.-i.T."/>
            <person name="Hayashi T."/>
            <person name="Toyoda A."/>
            <person name="Oliveira C."/>
            <person name="Osipova E."/>
            <person name="Leigh N.D."/>
            <person name="Simon A."/>
            <person name="Yun M.H."/>
        </authorList>
    </citation>
    <scope>NUCLEOTIDE SEQUENCE</scope>
    <source>
        <strain evidence="38">20211129_DDA</strain>
        <tissue evidence="38">Liver</tissue>
    </source>
</reference>
<dbReference type="SUPFAM" id="SSF52047">
    <property type="entry name" value="RNI-like"/>
    <property type="match status" value="1"/>
</dbReference>
<keyword evidence="14" id="KW-0677">Repeat</keyword>
<dbReference type="Pfam" id="PF13516">
    <property type="entry name" value="LRR_6"/>
    <property type="match status" value="4"/>
</dbReference>
<keyword evidence="13" id="KW-0399">Innate immunity</keyword>
<comment type="similarity">
    <text evidence="8">Belongs to the NLRP family.</text>
</comment>
<dbReference type="Gene3D" id="1.10.533.10">
    <property type="entry name" value="Death Domain, Fas"/>
    <property type="match status" value="1"/>
</dbReference>
<evidence type="ECO:0000256" key="28">
    <source>
        <dbReference type="ARBA" id="ARBA00023198"/>
    </source>
</evidence>
<evidence type="ECO:0000256" key="9">
    <source>
        <dbReference type="ARBA" id="ARBA00022490"/>
    </source>
</evidence>
<evidence type="ECO:0000256" key="23">
    <source>
        <dbReference type="ARBA" id="ARBA00023128"/>
    </source>
</evidence>
<keyword evidence="11" id="KW-0964">Secreted</keyword>